<gene>
    <name evidence="3" type="ORF">PHACADRAFT_250999</name>
</gene>
<feature type="domain" description="DUF6535" evidence="2">
    <location>
        <begin position="18"/>
        <end position="202"/>
    </location>
</feature>
<dbReference type="InterPro" id="IPR045338">
    <property type="entry name" value="DUF6535"/>
</dbReference>
<dbReference type="EMBL" id="JH930469">
    <property type="protein sequence ID" value="EKM60111.1"/>
    <property type="molecule type" value="Genomic_DNA"/>
</dbReference>
<reference evidence="3 4" key="1">
    <citation type="journal article" date="2012" name="BMC Genomics">
        <title>Comparative genomics of the white-rot fungi, Phanerochaete carnosa and P. chrysosporium, to elucidate the genetic basis of the distinct wood types they colonize.</title>
        <authorList>
            <person name="Suzuki H."/>
            <person name="MacDonald J."/>
            <person name="Syed K."/>
            <person name="Salamov A."/>
            <person name="Hori C."/>
            <person name="Aerts A."/>
            <person name="Henrissat B."/>
            <person name="Wiebenga A."/>
            <person name="vanKuyk P.A."/>
            <person name="Barry K."/>
            <person name="Lindquist E."/>
            <person name="LaButti K."/>
            <person name="Lapidus A."/>
            <person name="Lucas S."/>
            <person name="Coutinho P."/>
            <person name="Gong Y."/>
            <person name="Samejima M."/>
            <person name="Mahadevan R."/>
            <person name="Abou-Zaid M."/>
            <person name="de Vries R.P."/>
            <person name="Igarashi K."/>
            <person name="Yadav J.S."/>
            <person name="Grigoriev I.V."/>
            <person name="Master E.R."/>
        </authorList>
    </citation>
    <scope>NUCLEOTIDE SEQUENCE [LARGE SCALE GENOMIC DNA]</scope>
    <source>
        <strain evidence="3 4">HHB-10118-sp</strain>
    </source>
</reference>
<name>K5VB46_PHACS</name>
<dbReference type="AlphaFoldDB" id="K5VB46"/>
<dbReference type="GeneID" id="18915083"/>
<dbReference type="Proteomes" id="UP000008370">
    <property type="component" value="Unassembled WGS sequence"/>
</dbReference>
<organism evidence="3 4">
    <name type="scientific">Phanerochaete carnosa (strain HHB-10118-sp)</name>
    <name type="common">White-rot fungus</name>
    <name type="synonym">Peniophora carnosa</name>
    <dbReference type="NCBI Taxonomy" id="650164"/>
    <lineage>
        <taxon>Eukaryota</taxon>
        <taxon>Fungi</taxon>
        <taxon>Dikarya</taxon>
        <taxon>Basidiomycota</taxon>
        <taxon>Agaricomycotina</taxon>
        <taxon>Agaricomycetes</taxon>
        <taxon>Polyporales</taxon>
        <taxon>Phanerochaetaceae</taxon>
        <taxon>Phanerochaete</taxon>
    </lineage>
</organism>
<evidence type="ECO:0000313" key="3">
    <source>
        <dbReference type="EMBL" id="EKM60111.1"/>
    </source>
</evidence>
<dbReference type="OrthoDB" id="3185525at2759"/>
<dbReference type="Pfam" id="PF20153">
    <property type="entry name" value="DUF6535"/>
    <property type="match status" value="1"/>
</dbReference>
<feature type="transmembrane region" description="Helical" evidence="1">
    <location>
        <begin position="240"/>
        <end position="256"/>
    </location>
</feature>
<evidence type="ECO:0000256" key="1">
    <source>
        <dbReference type="SAM" id="Phobius"/>
    </source>
</evidence>
<dbReference type="HOGENOM" id="CLU_018688_1_1_1"/>
<keyword evidence="1" id="KW-1133">Transmembrane helix</keyword>
<dbReference type="RefSeq" id="XP_007392655.1">
    <property type="nucleotide sequence ID" value="XM_007392593.1"/>
</dbReference>
<dbReference type="InParanoid" id="K5VB46"/>
<feature type="transmembrane region" description="Helical" evidence="1">
    <location>
        <begin position="205"/>
        <end position="228"/>
    </location>
</feature>
<dbReference type="STRING" id="650164.K5VB46"/>
<protein>
    <recommendedName>
        <fullName evidence="2">DUF6535 domain-containing protein</fullName>
    </recommendedName>
</protein>
<feature type="transmembrane region" description="Helical" evidence="1">
    <location>
        <begin position="114"/>
        <end position="138"/>
    </location>
</feature>
<feature type="transmembrane region" description="Helical" evidence="1">
    <location>
        <begin position="172"/>
        <end position="199"/>
    </location>
</feature>
<keyword evidence="1" id="KW-0812">Transmembrane</keyword>
<accession>K5VB46</accession>
<evidence type="ECO:0000313" key="4">
    <source>
        <dbReference type="Proteomes" id="UP000008370"/>
    </source>
</evidence>
<proteinExistence type="predicted"/>
<keyword evidence="1" id="KW-0472">Membrane</keyword>
<sequence length="272" mass="30394">MIRKTVRVKAEQAPAEGWPYIEDYVKTYDDGVMEDYAEDVDTLLVLDGLFSAVVTAFVVPAYALLQRDNTQTSVELLSHISTQLSSLTVVPPYINSTASPSNAGLNSFQPSAVARWINSLWFLSLILSLTSAVLGILAKQWIREYLKWNSATGAPRDNILVRQIRVEAWEDWHAPALIASIPALLELAIVLFVCGLTIFLWTLDLVVAIVITITVIMFILLIAILTVLPTMFKRCPYRSPTAWAFLVLWRLCWILGSCARTHMSRDDSDSSC</sequence>
<feature type="transmembrane region" description="Helical" evidence="1">
    <location>
        <begin position="43"/>
        <end position="64"/>
    </location>
</feature>
<keyword evidence="4" id="KW-1185">Reference proteome</keyword>
<evidence type="ECO:0000259" key="2">
    <source>
        <dbReference type="Pfam" id="PF20153"/>
    </source>
</evidence>
<dbReference type="KEGG" id="pco:PHACADRAFT_250999"/>